<dbReference type="EMBL" id="BDGX01000033">
    <property type="protein sequence ID" value="GAV52473.1"/>
    <property type="molecule type" value="Genomic_DNA"/>
</dbReference>
<gene>
    <name evidence="1" type="ORF">ZYGR_0AG04640</name>
</gene>
<accession>A0A1Q3AA65</accession>
<name>A0A1Q3AA65_ZYGRO</name>
<evidence type="ECO:0000313" key="2">
    <source>
        <dbReference type="Proteomes" id="UP000187013"/>
    </source>
</evidence>
<sequence>MEASGGEGSVINHSKLFGQLINKNGQMNDTVASFLYYMFPRELFIRALSLIESCNMFIYVLVPSDVNSDTNQLSSFLEVPDLVNSIYDDSELHRLIVKPNDDDIPIYVDLNNWMCSCQEYTDLMLEQLNHMESRSLSSSLLKDVNDSQMFQEDRFAQLDAHSLSMQRYVHSEKLNCPHLLAYSILLRSSTRTLLHFLERGQILLIQINNMDEWLKLHINVVE</sequence>
<comment type="caution">
    <text evidence="1">The sequence shown here is derived from an EMBL/GenBank/DDBJ whole genome shotgun (WGS) entry which is preliminary data.</text>
</comment>
<dbReference type="Proteomes" id="UP000187013">
    <property type="component" value="Unassembled WGS sequence"/>
</dbReference>
<evidence type="ECO:0008006" key="3">
    <source>
        <dbReference type="Google" id="ProtNLM"/>
    </source>
</evidence>
<protein>
    <recommendedName>
        <fullName evidence="3">Suppressor of hydroxyurea sensitivity protein 2</fullName>
    </recommendedName>
</protein>
<organism evidence="1 2">
    <name type="scientific">Zygosaccharomyces rouxii</name>
    <dbReference type="NCBI Taxonomy" id="4956"/>
    <lineage>
        <taxon>Eukaryota</taxon>
        <taxon>Fungi</taxon>
        <taxon>Dikarya</taxon>
        <taxon>Ascomycota</taxon>
        <taxon>Saccharomycotina</taxon>
        <taxon>Saccharomycetes</taxon>
        <taxon>Saccharomycetales</taxon>
        <taxon>Saccharomycetaceae</taxon>
        <taxon>Zygosaccharomyces</taxon>
    </lineage>
</organism>
<reference evidence="1 2" key="1">
    <citation type="submission" date="2016-08" db="EMBL/GenBank/DDBJ databases">
        <title>Draft genome sequence of allopolyploid Zygosaccharomyces rouxii.</title>
        <authorList>
            <person name="Watanabe J."/>
            <person name="Uehara K."/>
            <person name="Mogi Y."/>
            <person name="Tsukioka Y."/>
        </authorList>
    </citation>
    <scope>NUCLEOTIDE SEQUENCE [LARGE SCALE GENOMIC DNA]</scope>
    <source>
        <strain evidence="1 2">NBRC 110957</strain>
    </source>
</reference>
<evidence type="ECO:0000313" key="1">
    <source>
        <dbReference type="EMBL" id="GAV52473.1"/>
    </source>
</evidence>
<proteinExistence type="predicted"/>
<dbReference type="AlphaFoldDB" id="A0A1Q3AA65"/>
<dbReference type="OrthoDB" id="4066852at2759"/>